<dbReference type="EMBL" id="OX596090">
    <property type="protein sequence ID" value="CAN0538391.1"/>
    <property type="molecule type" value="Genomic_DNA"/>
</dbReference>
<reference evidence="1" key="2">
    <citation type="submission" date="2025-03" db="EMBL/GenBank/DDBJ databases">
        <authorList>
            <consortium name="ELIXIR-Norway"/>
            <consortium name="Elixir Norway"/>
        </authorList>
    </citation>
    <scope>NUCLEOTIDE SEQUENCE</scope>
</reference>
<gene>
    <name evidence="1" type="ORF">MRATA1EN22A_LOCUS25033</name>
</gene>
<sequence length="277" mass="30018">MKNTTMVCCPRPMFEGKRDGGAPAPSTWWKGLGSICKAVCGGVTQGGSEKLLFGKGTKLTVRPRRTKVWYMPATAKGDIDEEEKDSKELSGLGAGQKLVFGQGTRLTINPSFHCSVNTGGTYGKLIFGQGTTLTVHPKIKDPNPTVYQLRSPKSSDTSVCLFTDFDSEVQLTQITGSKWNMMHKTNSTALDMEILGSKSNGIVTWGNTSDAGCEDTFSKDILVAPSDGIACNAKLVEKSFETDMNLNSQNLSVIGFRILLLKVVGFNLLMTLRLWSS</sequence>
<dbReference type="Proteomes" id="UP001162501">
    <property type="component" value="Chromosome 6"/>
</dbReference>
<protein>
    <submittedName>
        <fullName evidence="1">Uncharacterized protein</fullName>
    </submittedName>
</protein>
<name>A0AC59ZZN9_RANTA</name>
<evidence type="ECO:0000313" key="2">
    <source>
        <dbReference type="Proteomes" id="UP001162501"/>
    </source>
</evidence>
<proteinExistence type="predicted"/>
<reference evidence="1" key="1">
    <citation type="submission" date="2023-05" db="EMBL/GenBank/DDBJ databases">
        <authorList>
            <consortium name="ELIXIR-Norway"/>
        </authorList>
    </citation>
    <scope>NUCLEOTIDE SEQUENCE</scope>
</reference>
<organism evidence="1 2">
    <name type="scientific">Rangifer tarandus platyrhynchus</name>
    <name type="common">Svalbard reindeer</name>
    <dbReference type="NCBI Taxonomy" id="3082113"/>
    <lineage>
        <taxon>Eukaryota</taxon>
        <taxon>Metazoa</taxon>
        <taxon>Chordata</taxon>
        <taxon>Craniata</taxon>
        <taxon>Vertebrata</taxon>
        <taxon>Euteleostomi</taxon>
        <taxon>Mammalia</taxon>
        <taxon>Eutheria</taxon>
        <taxon>Laurasiatheria</taxon>
        <taxon>Artiodactyla</taxon>
        <taxon>Ruminantia</taxon>
        <taxon>Pecora</taxon>
        <taxon>Cervidae</taxon>
        <taxon>Odocoileinae</taxon>
        <taxon>Rangifer</taxon>
    </lineage>
</organism>
<evidence type="ECO:0000313" key="1">
    <source>
        <dbReference type="EMBL" id="CAN0538391.1"/>
    </source>
</evidence>
<accession>A0AC59ZZN9</accession>